<dbReference type="AlphaFoldDB" id="A0A8J8P1F1"/>
<comment type="caution">
    <text evidence="1">The sequence shown here is derived from an EMBL/GenBank/DDBJ whole genome shotgun (WGS) entry which is preliminary data.</text>
</comment>
<evidence type="ECO:0000313" key="1">
    <source>
        <dbReference type="EMBL" id="TNV84374.1"/>
    </source>
</evidence>
<protein>
    <submittedName>
        <fullName evidence="1">Uncharacterized protein</fullName>
    </submittedName>
</protein>
<dbReference type="EMBL" id="RRYP01002847">
    <property type="protein sequence ID" value="TNV84374.1"/>
    <property type="molecule type" value="Genomic_DNA"/>
</dbReference>
<dbReference type="Proteomes" id="UP000785679">
    <property type="component" value="Unassembled WGS sequence"/>
</dbReference>
<reference evidence="1" key="1">
    <citation type="submission" date="2019-06" db="EMBL/GenBank/DDBJ databases">
        <authorList>
            <person name="Zheng W."/>
        </authorList>
    </citation>
    <scope>NUCLEOTIDE SEQUENCE</scope>
    <source>
        <strain evidence="1">QDHG01</strain>
    </source>
</reference>
<organism evidence="1 2">
    <name type="scientific">Halteria grandinella</name>
    <dbReference type="NCBI Taxonomy" id="5974"/>
    <lineage>
        <taxon>Eukaryota</taxon>
        <taxon>Sar</taxon>
        <taxon>Alveolata</taxon>
        <taxon>Ciliophora</taxon>
        <taxon>Intramacronucleata</taxon>
        <taxon>Spirotrichea</taxon>
        <taxon>Stichotrichia</taxon>
        <taxon>Sporadotrichida</taxon>
        <taxon>Halteriidae</taxon>
        <taxon>Halteria</taxon>
    </lineage>
</organism>
<name>A0A8J8P1F1_HALGN</name>
<gene>
    <name evidence="1" type="ORF">FGO68_gene16085</name>
</gene>
<keyword evidence="2" id="KW-1185">Reference proteome</keyword>
<sequence>MQSMGDLDEIAQETCICKFIKDFQYTLSISKSSPGFAVEHDRDGCECDNCESKKEEAERFALQKAPSAFEGYLGYLTQTRSEDVKTYDSYLMSMPNNLQQIEEKLFHDLSLHPIMKYRLLQMRFEDYEIGEAQQGIPVFKNLLNSNQDLDKLKGALEKTIKFDKEFMQRIHPQTKILKKEDPADDWGIDAQYGEEEDLWDVDQKEEEINADGGAREEAPDCQFALDMLVAASEAWVSETGSKNILQLNIVQVQGHGIVYEKDNYLVVPEVVRPLNEEELLLPKKQLKGDEDLDTRKYGYLRRMKFLNIKDFARKIALLERTITLIVFDACCEVLKLPQSEETLSMGLGKRVKEVETELPQGYSVLFKSVDIGQLATEREDSQKVGYCLATKELLQLFEKKNLTLSQLIDDFKFKEFSDYEEVIKPKYAYAKVLAPLDEQKQIERTYQFAKQLKYEASKRHNLSVAFSFDKFSRDSFNNSMKAANVLERTDEVIKPVIAKIFQPRNIDIKNCTDIDLVVRNYKMVRYLDKQKKEITKQESALIIIDITKIIIFLEKENFYQYSNTVIPLPKQFSQVSCFFKLTRLCTIIGGKGGLIFLDLSVPNSVSKLTLYGMPFKVIKIEPIALKRQRNKFLIAHQYGLTIFDIKLRTFQDFVYLSHNDLQQAKSDTNLFEHGVAINDFSIYDSQIDYVVYAIATTKGLRFIKIGIKTQASSLAQKEESYTLKIKEEMTLNYAFHVQSVVYVQNRVVIYAQRNELYQDQKYEVRMTDGRKPEKKQKKLQRDAIPGQRMYAFGNETILCMKNISEFGDYELPFCVRDDNWEEAFKRMFIIKTNKGLYLMEYRAIAIQEPAFFIIQLHDRRDLRKLHIGCIDISFTHIDYNKTVKIYTTCKKDTQSETPSYKYDSKPIDKSEWARYSDQLLQVTLSSNEKYIEQLDSEKDCFLNDYKMLLQDNFENQFSQYDK</sequence>
<evidence type="ECO:0000313" key="2">
    <source>
        <dbReference type="Proteomes" id="UP000785679"/>
    </source>
</evidence>
<accession>A0A8J8P1F1</accession>
<proteinExistence type="predicted"/>